<gene>
    <name evidence="1" type="ORF">DFP72DRAFT_337695</name>
</gene>
<protein>
    <submittedName>
        <fullName evidence="1">Uncharacterized protein</fullName>
    </submittedName>
</protein>
<accession>A0A8H6IGX5</accession>
<keyword evidence="2" id="KW-1185">Reference proteome</keyword>
<organism evidence="1 2">
    <name type="scientific">Ephemerocybe angulata</name>
    <dbReference type="NCBI Taxonomy" id="980116"/>
    <lineage>
        <taxon>Eukaryota</taxon>
        <taxon>Fungi</taxon>
        <taxon>Dikarya</taxon>
        <taxon>Basidiomycota</taxon>
        <taxon>Agaricomycotina</taxon>
        <taxon>Agaricomycetes</taxon>
        <taxon>Agaricomycetidae</taxon>
        <taxon>Agaricales</taxon>
        <taxon>Agaricineae</taxon>
        <taxon>Psathyrellaceae</taxon>
        <taxon>Ephemerocybe</taxon>
    </lineage>
</organism>
<proteinExistence type="predicted"/>
<name>A0A8H6IGX5_9AGAR</name>
<dbReference type="Proteomes" id="UP000521943">
    <property type="component" value="Unassembled WGS sequence"/>
</dbReference>
<evidence type="ECO:0000313" key="2">
    <source>
        <dbReference type="Proteomes" id="UP000521943"/>
    </source>
</evidence>
<reference evidence="1 2" key="1">
    <citation type="submission" date="2020-07" db="EMBL/GenBank/DDBJ databases">
        <title>Comparative genomics of pyrophilous fungi reveals a link between fire events and developmental genes.</title>
        <authorList>
            <consortium name="DOE Joint Genome Institute"/>
            <person name="Steindorff A.S."/>
            <person name="Carver A."/>
            <person name="Calhoun S."/>
            <person name="Stillman K."/>
            <person name="Liu H."/>
            <person name="Lipzen A."/>
            <person name="Pangilinan J."/>
            <person name="Labutti K."/>
            <person name="Bruns T.D."/>
            <person name="Grigoriev I.V."/>
        </authorList>
    </citation>
    <scope>NUCLEOTIDE SEQUENCE [LARGE SCALE GENOMIC DNA]</scope>
    <source>
        <strain evidence="1 2">CBS 144469</strain>
    </source>
</reference>
<sequence>MPPTVRYCFLISLSRPATGRTPCSLGHHTDDPANHSLCVLRMYGKAVGKGDQERGWVQSILSCGSTGVLHWNADSCRAPTLYQRSALGAFGLVPCVLSSLHPRRHDQGCVPKTPLGQSLTLLTLPPTLTHSLPDNTRRRIFLLGSGPGHPSLLTQATHIVLTQLTDLMIFNNIVPEVSLHSFLVNSLSKYE</sequence>
<comment type="caution">
    <text evidence="1">The sequence shown here is derived from an EMBL/GenBank/DDBJ whole genome shotgun (WGS) entry which is preliminary data.</text>
</comment>
<evidence type="ECO:0000313" key="1">
    <source>
        <dbReference type="EMBL" id="KAF6765268.1"/>
    </source>
</evidence>
<dbReference type="EMBL" id="JACGCI010000003">
    <property type="protein sequence ID" value="KAF6765268.1"/>
    <property type="molecule type" value="Genomic_DNA"/>
</dbReference>
<dbReference type="AlphaFoldDB" id="A0A8H6IGX5"/>